<organism evidence="2 3">
    <name type="scientific">Variibacter gotjawalensis</name>
    <dbReference type="NCBI Taxonomy" id="1333996"/>
    <lineage>
        <taxon>Bacteria</taxon>
        <taxon>Pseudomonadati</taxon>
        <taxon>Pseudomonadota</taxon>
        <taxon>Alphaproteobacteria</taxon>
        <taxon>Hyphomicrobiales</taxon>
        <taxon>Nitrobacteraceae</taxon>
        <taxon>Variibacter</taxon>
    </lineage>
</organism>
<sequence>MSQPEPAPTVPPAKTIDWWRVGETLALGFGGGIALGLTGFPAGWMSGAILAVSVAALAGRQVQMPTALTRVTFALTGISMGATVTPETVAGMANWPISLVILAVAVIALTAAVAVYLRMVHGWEPGSALLGAFPGAMATTLILAVQYKADVRAIAIVQTVRVVAIAVLLPTAIAVMGLSGSPVTVATISPLDRPFELAILVVVSVAAAYVTQLLRFPGGLIFGSMTASAILHGTGLIHVSLPRWLTIATFMMLGSLVGTRFAGTSLATLRHLASAAFGALLVSATVAFAAAFLAAWILGRDVGTLVIAYAPGALDAMMILALALNLEPAFVGAHHLARFLLVLLSMPIIVKLMQRLRKSDTPPGDSQ</sequence>
<proteinExistence type="predicted"/>
<keyword evidence="2" id="KW-0560">Oxidoreductase</keyword>
<dbReference type="Proteomes" id="UP000236884">
    <property type="component" value="Chromosome"/>
</dbReference>
<evidence type="ECO:0000313" key="2">
    <source>
        <dbReference type="EMBL" id="BAT58894.1"/>
    </source>
</evidence>
<dbReference type="InterPro" id="IPR007820">
    <property type="entry name" value="AbrB_fam"/>
</dbReference>
<dbReference type="PIRSF" id="PIRSF038991">
    <property type="entry name" value="Protein_AbrB"/>
    <property type="match status" value="1"/>
</dbReference>
<feature type="transmembrane region" description="Helical" evidence="1">
    <location>
        <begin position="129"/>
        <end position="147"/>
    </location>
</feature>
<feature type="transmembrane region" description="Helical" evidence="1">
    <location>
        <begin position="27"/>
        <end position="55"/>
    </location>
</feature>
<dbReference type="RefSeq" id="WP_157746706.1">
    <property type="nucleotide sequence ID" value="NZ_AP014946.1"/>
</dbReference>
<keyword evidence="1" id="KW-1133">Transmembrane helix</keyword>
<dbReference type="InterPro" id="IPR017516">
    <property type="entry name" value="AbrB_dup"/>
</dbReference>
<dbReference type="PANTHER" id="PTHR38457">
    <property type="entry name" value="REGULATOR ABRB-RELATED"/>
    <property type="match status" value="1"/>
</dbReference>
<evidence type="ECO:0000313" key="3">
    <source>
        <dbReference type="Proteomes" id="UP000236884"/>
    </source>
</evidence>
<feature type="transmembrane region" description="Helical" evidence="1">
    <location>
        <begin position="305"/>
        <end position="324"/>
    </location>
</feature>
<evidence type="ECO:0000256" key="1">
    <source>
        <dbReference type="SAM" id="Phobius"/>
    </source>
</evidence>
<reference evidence="2 3" key="1">
    <citation type="submission" date="2015-08" db="EMBL/GenBank/DDBJ databases">
        <title>Investigation of the bacterial diversity of lava forest soil.</title>
        <authorList>
            <person name="Lee J.S."/>
        </authorList>
    </citation>
    <scope>NUCLEOTIDE SEQUENCE [LARGE SCALE GENOMIC DNA]</scope>
    <source>
        <strain evidence="2 3">GJW-30</strain>
    </source>
</reference>
<keyword evidence="1" id="KW-0812">Transmembrane</keyword>
<dbReference type="AlphaFoldDB" id="A0A0S3PSS9"/>
<accession>A0A0S3PSS9</accession>
<dbReference type="NCBIfam" id="TIGR03082">
    <property type="entry name" value="Gneg_AbrB_dup"/>
    <property type="match status" value="2"/>
</dbReference>
<keyword evidence="3" id="KW-1185">Reference proteome</keyword>
<dbReference type="GO" id="GO:0010468">
    <property type="term" value="P:regulation of gene expression"/>
    <property type="evidence" value="ECO:0007669"/>
    <property type="project" value="InterPro"/>
</dbReference>
<feature type="transmembrane region" description="Helical" evidence="1">
    <location>
        <begin position="197"/>
        <end position="214"/>
    </location>
</feature>
<keyword evidence="1" id="KW-0472">Membrane</keyword>
<dbReference type="Pfam" id="PF05145">
    <property type="entry name" value="AbrB"/>
    <property type="match status" value="1"/>
</dbReference>
<gene>
    <name evidence="2" type="ORF">GJW-30_1_01422</name>
</gene>
<feature type="transmembrane region" description="Helical" evidence="1">
    <location>
        <begin position="275"/>
        <end position="298"/>
    </location>
</feature>
<dbReference type="GO" id="GO:0016020">
    <property type="term" value="C:membrane"/>
    <property type="evidence" value="ECO:0007669"/>
    <property type="project" value="InterPro"/>
</dbReference>
<protein>
    <submittedName>
        <fullName evidence="2">Putative ammonia monooxygenase</fullName>
    </submittedName>
</protein>
<feature type="transmembrane region" description="Helical" evidence="1">
    <location>
        <begin position="220"/>
        <end position="237"/>
    </location>
</feature>
<name>A0A0S3PSS9_9BRAD</name>
<dbReference type="PANTHER" id="PTHR38457:SF1">
    <property type="entry name" value="REGULATOR ABRB-RELATED"/>
    <property type="match status" value="1"/>
</dbReference>
<feature type="transmembrane region" description="Helical" evidence="1">
    <location>
        <begin position="244"/>
        <end position="263"/>
    </location>
</feature>
<keyword evidence="2" id="KW-0503">Monooxygenase</keyword>
<dbReference type="GO" id="GO:0004497">
    <property type="term" value="F:monooxygenase activity"/>
    <property type="evidence" value="ECO:0007669"/>
    <property type="project" value="UniProtKB-KW"/>
</dbReference>
<feature type="transmembrane region" description="Helical" evidence="1">
    <location>
        <begin position="336"/>
        <end position="353"/>
    </location>
</feature>
<dbReference type="EMBL" id="AP014946">
    <property type="protein sequence ID" value="BAT58894.1"/>
    <property type="molecule type" value="Genomic_DNA"/>
</dbReference>
<feature type="transmembrane region" description="Helical" evidence="1">
    <location>
        <begin position="97"/>
        <end position="117"/>
    </location>
</feature>
<dbReference type="KEGG" id="vgo:GJW-30_1_01422"/>
<feature type="transmembrane region" description="Helical" evidence="1">
    <location>
        <begin position="153"/>
        <end position="176"/>
    </location>
</feature>